<sequence>MRPLTCLIAAGMLAVSAPRVWAAANVAYGEAFDTLYSVQLDSRQATELGRSGLFRGQIIGNISGLTTTADGSLYAAAGGFKLLVKIDPQDGRASVIGSFGLDGQGDPSRNDALDLNMIAGCDDTLWLSSAVANKLWKVDPASGATTLVGSTGHTITGLAARGDRLYGAGGKGDNNFYGIDPQTGAATLIGPFGPAVTTWVNSISMSFDDAGTLWAVINYVPPLDNSQPVADWSDLATIDPATGTVTVLGPVTGPESLRQVGMKGFTVGPTQCTRGTTGTHAAPVGSPWALALLGLLLAAAGAGGAARALRR</sequence>
<dbReference type="SUPFAM" id="SSF50965">
    <property type="entry name" value="Galactose oxidase, central domain"/>
    <property type="match status" value="1"/>
</dbReference>
<keyword evidence="1" id="KW-1133">Transmembrane helix</keyword>
<keyword evidence="2" id="KW-0732">Signal</keyword>
<comment type="caution">
    <text evidence="3">The sequence shown here is derived from an EMBL/GenBank/DDBJ whole genome shotgun (WGS) entry which is preliminary data.</text>
</comment>
<evidence type="ECO:0000313" key="4">
    <source>
        <dbReference type="Proteomes" id="UP001595886"/>
    </source>
</evidence>
<dbReference type="Proteomes" id="UP001595886">
    <property type="component" value="Unassembled WGS sequence"/>
</dbReference>
<protein>
    <submittedName>
        <fullName evidence="3">Uncharacterized protein</fullName>
    </submittedName>
</protein>
<organism evidence="3 4">
    <name type="scientific">Dokdonella ginsengisoli</name>
    <dbReference type="NCBI Taxonomy" id="363846"/>
    <lineage>
        <taxon>Bacteria</taxon>
        <taxon>Pseudomonadati</taxon>
        <taxon>Pseudomonadota</taxon>
        <taxon>Gammaproteobacteria</taxon>
        <taxon>Lysobacterales</taxon>
        <taxon>Rhodanobacteraceae</taxon>
        <taxon>Dokdonella</taxon>
    </lineage>
</organism>
<feature type="signal peptide" evidence="2">
    <location>
        <begin position="1"/>
        <end position="22"/>
    </location>
</feature>
<evidence type="ECO:0000256" key="1">
    <source>
        <dbReference type="SAM" id="Phobius"/>
    </source>
</evidence>
<proteinExistence type="predicted"/>
<feature type="transmembrane region" description="Helical" evidence="1">
    <location>
        <begin position="288"/>
        <end position="309"/>
    </location>
</feature>
<feature type="chain" id="PRO_5045377736" evidence="2">
    <location>
        <begin position="23"/>
        <end position="311"/>
    </location>
</feature>
<reference evidence="4" key="1">
    <citation type="journal article" date="2019" name="Int. J. Syst. Evol. Microbiol.">
        <title>The Global Catalogue of Microorganisms (GCM) 10K type strain sequencing project: providing services to taxonomists for standard genome sequencing and annotation.</title>
        <authorList>
            <consortium name="The Broad Institute Genomics Platform"/>
            <consortium name="The Broad Institute Genome Sequencing Center for Infectious Disease"/>
            <person name="Wu L."/>
            <person name="Ma J."/>
        </authorList>
    </citation>
    <scope>NUCLEOTIDE SEQUENCE [LARGE SCALE GENOMIC DNA]</scope>
    <source>
        <strain evidence="4">CCUG 30340</strain>
    </source>
</reference>
<name>A0ABV9QTQ7_9GAMM</name>
<dbReference type="InterPro" id="IPR011043">
    <property type="entry name" value="Gal_Oxase/kelch_b-propeller"/>
</dbReference>
<accession>A0ABV9QTQ7</accession>
<keyword evidence="4" id="KW-1185">Reference proteome</keyword>
<gene>
    <name evidence="3" type="ORF">ACFO6Q_01405</name>
</gene>
<evidence type="ECO:0000313" key="3">
    <source>
        <dbReference type="EMBL" id="MFC4818959.1"/>
    </source>
</evidence>
<dbReference type="EMBL" id="JBHSHD010000002">
    <property type="protein sequence ID" value="MFC4818959.1"/>
    <property type="molecule type" value="Genomic_DNA"/>
</dbReference>
<evidence type="ECO:0000256" key="2">
    <source>
        <dbReference type="SAM" id="SignalP"/>
    </source>
</evidence>
<keyword evidence="1" id="KW-0812">Transmembrane</keyword>
<keyword evidence="1" id="KW-0472">Membrane</keyword>